<evidence type="ECO:0000313" key="2">
    <source>
        <dbReference type="Proteomes" id="UP001163324"/>
    </source>
</evidence>
<evidence type="ECO:0000313" key="1">
    <source>
        <dbReference type="EMBL" id="KAI9901359.1"/>
    </source>
</evidence>
<protein>
    <submittedName>
        <fullName evidence="1">Uncharacterized protein</fullName>
    </submittedName>
</protein>
<organism evidence="1 2">
    <name type="scientific">Trichothecium roseum</name>
    <dbReference type="NCBI Taxonomy" id="47278"/>
    <lineage>
        <taxon>Eukaryota</taxon>
        <taxon>Fungi</taxon>
        <taxon>Dikarya</taxon>
        <taxon>Ascomycota</taxon>
        <taxon>Pezizomycotina</taxon>
        <taxon>Sordariomycetes</taxon>
        <taxon>Hypocreomycetidae</taxon>
        <taxon>Hypocreales</taxon>
        <taxon>Hypocreales incertae sedis</taxon>
        <taxon>Trichothecium</taxon>
    </lineage>
</organism>
<reference evidence="1" key="1">
    <citation type="submission" date="2022-10" db="EMBL/GenBank/DDBJ databases">
        <title>Complete Genome of Trichothecium roseum strain YXFP-22015, a Plant Pathogen Isolated from Citrus.</title>
        <authorList>
            <person name="Wang Y."/>
            <person name="Zhu L."/>
        </authorList>
    </citation>
    <scope>NUCLEOTIDE SEQUENCE</scope>
    <source>
        <strain evidence="1">YXFP-22015</strain>
    </source>
</reference>
<dbReference type="Proteomes" id="UP001163324">
    <property type="component" value="Chromosome 3"/>
</dbReference>
<accession>A0ACC0V4J5</accession>
<keyword evidence="2" id="KW-1185">Reference proteome</keyword>
<name>A0ACC0V4J5_9HYPO</name>
<gene>
    <name evidence="1" type="ORF">N3K66_003176</name>
</gene>
<proteinExistence type="predicted"/>
<comment type="caution">
    <text evidence="1">The sequence shown here is derived from an EMBL/GenBank/DDBJ whole genome shotgun (WGS) entry which is preliminary data.</text>
</comment>
<sequence>MAVPYTSPPDSPKDPTTKKPFQATVEDASDVDLAKPIRYESNDQDSQKHEQNTSAPRSILKNKSPKPTVHFSKRPVGVRRFSEGAPVEDRRPSIPNVVVPTTEDHHGSRHGLNHRNLRRFLEAVAQKILDTYTNGSTVFDPETLFKLYTDFDLGKKEHNLLHFKGERPSAYTPEIPQVANRAIANILTRHAELFKPRDDVDTSGWVDLQVFYQSLQCEQHLVQLQTHGDPFIPALTVGGFVHFMALLVDACPSTESRRLLNVAEKLGVETFADRSPFPGVPDLKTTEKLRRVYGDWMTKRLHMMAGSLDPQASLEYGNGRGGRHSYPTPEVSPRSSRMYDYDEPYHIIVEEPRRRVRRHASPEGADMDASRSGRYAPSTGSSTTSSSRQTRARQYADRPSRPASDKWYYDSSSPTHRRSVDTTRADTGLSHPPRASGHGRRRHSEHTRDGFGFTSGEGRQHHRHREPSSSLKSRRNSDAQGSVSSFVDNLFGGRSRRGSDSRYEDGRGGHSTRYYRTR</sequence>
<dbReference type="EMBL" id="CM047942">
    <property type="protein sequence ID" value="KAI9901359.1"/>
    <property type="molecule type" value="Genomic_DNA"/>
</dbReference>